<keyword evidence="2" id="KW-0813">Transport</keyword>
<dbReference type="eggNOG" id="KOG0207">
    <property type="taxonomic scope" value="Eukaryota"/>
</dbReference>
<accession>E3NAD7</accession>
<keyword evidence="3" id="KW-0186">Copper</keyword>
<evidence type="ECO:0000256" key="1">
    <source>
        <dbReference type="ARBA" id="ARBA00022723"/>
    </source>
</evidence>
<dbReference type="GO" id="GO:0006825">
    <property type="term" value="P:copper ion transport"/>
    <property type="evidence" value="ECO:0007669"/>
    <property type="project" value="UniProtKB-KW"/>
</dbReference>
<keyword evidence="1" id="KW-0479">Metal-binding</keyword>
<dbReference type="InterPro" id="IPR006122">
    <property type="entry name" value="HMA_Cu_ion-bd"/>
</dbReference>
<dbReference type="SUPFAM" id="SSF55008">
    <property type="entry name" value="HMA, heavy metal-associated domain"/>
    <property type="match status" value="2"/>
</dbReference>
<evidence type="ECO:0000313" key="7">
    <source>
        <dbReference type="Proteomes" id="UP000008281"/>
    </source>
</evidence>
<dbReference type="EMBL" id="DS268574">
    <property type="protein sequence ID" value="EFO91072.1"/>
    <property type="molecule type" value="Genomic_DNA"/>
</dbReference>
<dbReference type="InterPro" id="IPR017969">
    <property type="entry name" value="Heavy-metal-associated_CS"/>
</dbReference>
<dbReference type="PRINTS" id="PR00944">
    <property type="entry name" value="CUEXPORT"/>
</dbReference>
<dbReference type="GO" id="GO:0005507">
    <property type="term" value="F:copper ion binding"/>
    <property type="evidence" value="ECO:0007669"/>
    <property type="project" value="InterPro"/>
</dbReference>
<dbReference type="AlphaFoldDB" id="E3NAD7"/>
<name>E3NAD7_CAERE</name>
<dbReference type="InterPro" id="IPR000428">
    <property type="entry name" value="Cu-bd"/>
</dbReference>
<feature type="region of interest" description="Disordered" evidence="4">
    <location>
        <begin position="1"/>
        <end position="31"/>
    </location>
</feature>
<evidence type="ECO:0000259" key="5">
    <source>
        <dbReference type="PROSITE" id="PS50846"/>
    </source>
</evidence>
<feature type="domain" description="HMA" evidence="5">
    <location>
        <begin position="140"/>
        <end position="206"/>
    </location>
</feature>
<reference evidence="6" key="1">
    <citation type="submission" date="2007-07" db="EMBL/GenBank/DDBJ databases">
        <title>PCAP assembly of the Caenorhabditis remanei genome.</title>
        <authorList>
            <consortium name="The Caenorhabditis remanei Sequencing Consortium"/>
            <person name="Wilson R.K."/>
        </authorList>
    </citation>
    <scope>NUCLEOTIDE SEQUENCE [LARGE SCALE GENOMIC DNA]</scope>
    <source>
        <strain evidence="6">PB4641</strain>
    </source>
</reference>
<dbReference type="InterPro" id="IPR036163">
    <property type="entry name" value="HMA_dom_sf"/>
</dbReference>
<feature type="domain" description="HMA" evidence="5">
    <location>
        <begin position="48"/>
        <end position="114"/>
    </location>
</feature>
<dbReference type="STRING" id="31234.E3NAD7"/>
<protein>
    <recommendedName>
        <fullName evidence="5">HMA domain-containing protein</fullName>
    </recommendedName>
</protein>
<feature type="compositionally biased region" description="Polar residues" evidence="4">
    <location>
        <begin position="17"/>
        <end position="31"/>
    </location>
</feature>
<organism evidence="7">
    <name type="scientific">Caenorhabditis remanei</name>
    <name type="common">Caenorhabditis vulgaris</name>
    <dbReference type="NCBI Taxonomy" id="31234"/>
    <lineage>
        <taxon>Eukaryota</taxon>
        <taxon>Metazoa</taxon>
        <taxon>Ecdysozoa</taxon>
        <taxon>Nematoda</taxon>
        <taxon>Chromadorea</taxon>
        <taxon>Rhabditida</taxon>
        <taxon>Rhabditina</taxon>
        <taxon>Rhabditomorpha</taxon>
        <taxon>Rhabditoidea</taxon>
        <taxon>Rhabditidae</taxon>
        <taxon>Peloderinae</taxon>
        <taxon>Caenorhabditis</taxon>
    </lineage>
</organism>
<dbReference type="InParanoid" id="E3NAD7"/>
<dbReference type="CDD" id="cd00371">
    <property type="entry name" value="HMA"/>
    <property type="match status" value="2"/>
</dbReference>
<evidence type="ECO:0000313" key="6">
    <source>
        <dbReference type="EMBL" id="EFO91072.1"/>
    </source>
</evidence>
<evidence type="ECO:0000256" key="3">
    <source>
        <dbReference type="ARBA" id="ARBA00023008"/>
    </source>
</evidence>
<dbReference type="InterPro" id="IPR006121">
    <property type="entry name" value="HMA_dom"/>
</dbReference>
<evidence type="ECO:0000256" key="4">
    <source>
        <dbReference type="SAM" id="MobiDB-lite"/>
    </source>
</evidence>
<dbReference type="HOGENOM" id="CLU_1090862_0_0_1"/>
<gene>
    <name evidence="6" type="ORF">CRE_31462</name>
</gene>
<keyword evidence="2" id="KW-0187">Copper transport</keyword>
<dbReference type="PANTHER" id="PTHR46594">
    <property type="entry name" value="P-TYPE CATION-TRANSPORTING ATPASE"/>
    <property type="match status" value="1"/>
</dbReference>
<dbReference type="PROSITE" id="PS50846">
    <property type="entry name" value="HMA_2"/>
    <property type="match status" value="2"/>
</dbReference>
<dbReference type="Pfam" id="PF00403">
    <property type="entry name" value="HMA"/>
    <property type="match status" value="2"/>
</dbReference>
<dbReference type="Gene3D" id="3.30.70.100">
    <property type="match status" value="2"/>
</dbReference>
<sequence length="255" mass="28410">MSENVSLLDGSPLPPRLSNTLIPRPSPSKNNGNLLVDFSGGGFKQNMKETWLEIRGMTCHSCVNNIQDVIGAKPGISNIQVNLKEENGKVTYDSNVWTDEQIAEAVDDMGFECRVIRDRPCPITTTNNPPIMTNPKLKMRRAVVSIDGMTCHACVNNIQDTVGSKEGIQKIVVSLEQKQGIVDYNTEKWTGETVAEAIDDMGFECKLMTDQGEEWTSGRTDGQTHRQMFGHPDRQTNIQIMNRKHPEINTPSRPP</sequence>
<dbReference type="FunFam" id="3.30.70.100:FF:000001">
    <property type="entry name" value="ATPase copper transporting beta"/>
    <property type="match status" value="2"/>
</dbReference>
<dbReference type="PANTHER" id="PTHR46594:SF4">
    <property type="entry name" value="P-TYPE CATION-TRANSPORTING ATPASE"/>
    <property type="match status" value="1"/>
</dbReference>
<dbReference type="Proteomes" id="UP000008281">
    <property type="component" value="Unassembled WGS sequence"/>
</dbReference>
<keyword evidence="7" id="KW-1185">Reference proteome</keyword>
<keyword evidence="2" id="KW-0406">Ion transport</keyword>
<proteinExistence type="predicted"/>
<dbReference type="OrthoDB" id="432719at2759"/>
<dbReference type="NCBIfam" id="TIGR00003">
    <property type="entry name" value="copper ion binding protein"/>
    <property type="match status" value="2"/>
</dbReference>
<dbReference type="PROSITE" id="PS01047">
    <property type="entry name" value="HMA_1"/>
    <property type="match status" value="2"/>
</dbReference>
<evidence type="ECO:0000256" key="2">
    <source>
        <dbReference type="ARBA" id="ARBA00022796"/>
    </source>
</evidence>